<evidence type="ECO:0000256" key="1">
    <source>
        <dbReference type="SAM" id="MobiDB-lite"/>
    </source>
</evidence>
<dbReference type="PANTHER" id="PTHR17469:SF1">
    <property type="entry name" value="PROTEIN TESPA1"/>
    <property type="match status" value="1"/>
</dbReference>
<dbReference type="GeneTree" id="ENSGT00940000160763"/>
<dbReference type="AlphaFoldDB" id="A0AAY5KNJ4"/>
<dbReference type="PANTHER" id="PTHR17469">
    <property type="entry name" value="SPERM SPECIFIC ANTIGEN 2-RELATED"/>
    <property type="match status" value="1"/>
</dbReference>
<feature type="region of interest" description="Disordered" evidence="1">
    <location>
        <begin position="75"/>
        <end position="99"/>
    </location>
</feature>
<dbReference type="InterPro" id="IPR043444">
    <property type="entry name" value="TESPA1-like"/>
</dbReference>
<evidence type="ECO:0000313" key="4">
    <source>
        <dbReference type="Proteomes" id="UP000265140"/>
    </source>
</evidence>
<sequence>MTGYPISPTDSVVSEVLQLCAEDAEETLCQLGFGLDEPAVTARIPTRFLNFPSQLNGINFRLFLQSQLNRLRQEDPGLSLASKTPTHTHTRKHSFTLSF</sequence>
<dbReference type="Proteomes" id="UP000265140">
    <property type="component" value="Chromosome 17"/>
</dbReference>
<accession>A0AAY5KNJ4</accession>
<name>A0AAY5KNJ4_ESOLU</name>
<reference evidence="3 4" key="1">
    <citation type="submission" date="2020-02" db="EMBL/GenBank/DDBJ databases">
        <title>Esox lucius (northern pike) genome, fEsoLuc1, primary haplotype.</title>
        <authorList>
            <person name="Myers G."/>
            <person name="Karagic N."/>
            <person name="Meyer A."/>
            <person name="Pippel M."/>
            <person name="Reichard M."/>
            <person name="Winkler S."/>
            <person name="Tracey A."/>
            <person name="Sims Y."/>
            <person name="Howe K."/>
            <person name="Rhie A."/>
            <person name="Formenti G."/>
            <person name="Durbin R."/>
            <person name="Fedrigo O."/>
            <person name="Jarvis E.D."/>
        </authorList>
    </citation>
    <scope>NUCLEOTIDE SEQUENCE [LARGE SCALE GENOMIC DNA]</scope>
</reference>
<reference evidence="3" key="2">
    <citation type="submission" date="2025-08" db="UniProtKB">
        <authorList>
            <consortium name="Ensembl"/>
        </authorList>
    </citation>
    <scope>IDENTIFICATION</scope>
</reference>
<dbReference type="Ensembl" id="ENSELUT00000103407.1">
    <property type="protein sequence ID" value="ENSELUP00000088027.1"/>
    <property type="gene ID" value="ENSELUG00000036092.1"/>
</dbReference>
<evidence type="ECO:0000313" key="3">
    <source>
        <dbReference type="Ensembl" id="ENSELUP00000088027.1"/>
    </source>
</evidence>
<dbReference type="GO" id="GO:0005102">
    <property type="term" value="F:signaling receptor binding"/>
    <property type="evidence" value="ECO:0007669"/>
    <property type="project" value="InterPro"/>
</dbReference>
<proteinExistence type="predicted"/>
<feature type="domain" description="ITPR-interacting" evidence="2">
    <location>
        <begin position="1"/>
        <end position="94"/>
    </location>
</feature>
<feature type="compositionally biased region" description="Basic residues" evidence="1">
    <location>
        <begin position="86"/>
        <end position="99"/>
    </location>
</feature>
<protein>
    <recommendedName>
        <fullName evidence="2">ITPR-interacting domain-containing protein</fullName>
    </recommendedName>
</protein>
<evidence type="ECO:0000259" key="2">
    <source>
        <dbReference type="SMART" id="SM01257"/>
    </source>
</evidence>
<dbReference type="SMART" id="SM01257">
    <property type="entry name" value="KRAP_IP3R_bind"/>
    <property type="match status" value="1"/>
</dbReference>
<dbReference type="InterPro" id="IPR029325">
    <property type="entry name" value="ITPR-bd"/>
</dbReference>
<reference evidence="3" key="3">
    <citation type="submission" date="2025-09" db="UniProtKB">
        <authorList>
            <consortium name="Ensembl"/>
        </authorList>
    </citation>
    <scope>IDENTIFICATION</scope>
</reference>
<organism evidence="3 4">
    <name type="scientific">Esox lucius</name>
    <name type="common">Northern pike</name>
    <dbReference type="NCBI Taxonomy" id="8010"/>
    <lineage>
        <taxon>Eukaryota</taxon>
        <taxon>Metazoa</taxon>
        <taxon>Chordata</taxon>
        <taxon>Craniata</taxon>
        <taxon>Vertebrata</taxon>
        <taxon>Euteleostomi</taxon>
        <taxon>Actinopterygii</taxon>
        <taxon>Neopterygii</taxon>
        <taxon>Teleostei</taxon>
        <taxon>Protacanthopterygii</taxon>
        <taxon>Esociformes</taxon>
        <taxon>Esocidae</taxon>
        <taxon>Esox</taxon>
    </lineage>
</organism>
<keyword evidence="4" id="KW-1185">Reference proteome</keyword>
<dbReference type="Pfam" id="PF14722">
    <property type="entry name" value="KRAP_IP3R_bind"/>
    <property type="match status" value="1"/>
</dbReference>